<evidence type="ECO:0000313" key="2">
    <source>
        <dbReference type="Proteomes" id="UP001596170"/>
    </source>
</evidence>
<dbReference type="EMBL" id="JBHSRI010000002">
    <property type="protein sequence ID" value="MFC6037954.1"/>
    <property type="molecule type" value="Genomic_DNA"/>
</dbReference>
<dbReference type="Proteomes" id="UP001596170">
    <property type="component" value="Unassembled WGS sequence"/>
</dbReference>
<gene>
    <name evidence="1" type="ORF">ACFPYN_00675</name>
</gene>
<keyword evidence="2" id="KW-1185">Reference proteome</keyword>
<dbReference type="PROSITE" id="PS51257">
    <property type="entry name" value="PROKAR_LIPOPROTEIN"/>
    <property type="match status" value="1"/>
</dbReference>
<evidence type="ECO:0008006" key="3">
    <source>
        <dbReference type="Google" id="ProtNLM"/>
    </source>
</evidence>
<name>A0ABW1L280_9BACL</name>
<sequence length="119" mass="13340">MLKLLVASIWISLIFLIVGCSATEVAVNDSSEDSYELVKEAAWEFVEVKGWNQSAKGNWRDAKVEIIITDQRYELLNTQYEGKEVASVSFQDKDNVVVGTPLILVDLESHEVVGYMPSE</sequence>
<proteinExistence type="predicted"/>
<organism evidence="1 2">
    <name type="scientific">Paenisporosarcina macmurdoensis</name>
    <dbReference type="NCBI Taxonomy" id="212659"/>
    <lineage>
        <taxon>Bacteria</taxon>
        <taxon>Bacillati</taxon>
        <taxon>Bacillota</taxon>
        <taxon>Bacilli</taxon>
        <taxon>Bacillales</taxon>
        <taxon>Caryophanaceae</taxon>
        <taxon>Paenisporosarcina</taxon>
    </lineage>
</organism>
<reference evidence="2" key="1">
    <citation type="journal article" date="2019" name="Int. J. Syst. Evol. Microbiol.">
        <title>The Global Catalogue of Microorganisms (GCM) 10K type strain sequencing project: providing services to taxonomists for standard genome sequencing and annotation.</title>
        <authorList>
            <consortium name="The Broad Institute Genomics Platform"/>
            <consortium name="The Broad Institute Genome Sequencing Center for Infectious Disease"/>
            <person name="Wu L."/>
            <person name="Ma J."/>
        </authorList>
    </citation>
    <scope>NUCLEOTIDE SEQUENCE [LARGE SCALE GENOMIC DNA]</scope>
    <source>
        <strain evidence="2">CCUG 54527</strain>
    </source>
</reference>
<accession>A0ABW1L280</accession>
<dbReference type="RefSeq" id="WP_377731949.1">
    <property type="nucleotide sequence ID" value="NZ_JBHSRI010000002.1"/>
</dbReference>
<protein>
    <recommendedName>
        <fullName evidence="3">DUF3221 domain-containing protein</fullName>
    </recommendedName>
</protein>
<evidence type="ECO:0000313" key="1">
    <source>
        <dbReference type="EMBL" id="MFC6037954.1"/>
    </source>
</evidence>
<comment type="caution">
    <text evidence="1">The sequence shown here is derived from an EMBL/GenBank/DDBJ whole genome shotgun (WGS) entry which is preliminary data.</text>
</comment>